<dbReference type="Pfam" id="PF03922">
    <property type="entry name" value="OmpW"/>
    <property type="match status" value="1"/>
</dbReference>
<keyword evidence="1" id="KW-0732">Signal</keyword>
<dbReference type="SUPFAM" id="SSF56925">
    <property type="entry name" value="OMPA-like"/>
    <property type="match status" value="1"/>
</dbReference>
<protein>
    <submittedName>
        <fullName evidence="2">Outer membrane beta-barrel protein</fullName>
    </submittedName>
</protein>
<dbReference type="InterPro" id="IPR011250">
    <property type="entry name" value="OMP/PagP_B-barrel"/>
</dbReference>
<dbReference type="EMBL" id="JAGXFD010000001">
    <property type="protein sequence ID" value="MBZ9567957.1"/>
    <property type="molecule type" value="Genomic_DNA"/>
</dbReference>
<reference evidence="2 3" key="1">
    <citation type="submission" date="2021-05" db="EMBL/GenBank/DDBJ databases">
        <title>Petroleum and Energy Research Collection (APPE): ex situ preservation of microbial diversity associated with the oil industry and exploitation of its biotechnological potential.</title>
        <authorList>
            <person name="Paixao C.T.M."/>
            <person name="Gomes M.B."/>
            <person name="Oliveira V.M."/>
        </authorList>
    </citation>
    <scope>NUCLEOTIDE SEQUENCE [LARGE SCALE GENOMIC DNA]</scope>
    <source>
        <strain evidence="2 3">LIT2</strain>
    </source>
</reference>
<dbReference type="Proteomes" id="UP001319883">
    <property type="component" value="Unassembled WGS sequence"/>
</dbReference>
<dbReference type="PANTHER" id="PTHR36920">
    <property type="match status" value="1"/>
</dbReference>
<dbReference type="InterPro" id="IPR005618">
    <property type="entry name" value="OMPW"/>
</dbReference>
<sequence length="194" mass="19940">MTQLKSLSAILLAGGLVAASQAALAYEAGDVLIRGGYAKSQTDSDNGSVDIGDDSAFVGSVGYMLHDKVGVTLGGSDKFEHSLTGPGLDASVDSQPIDLMVEYYPLGGLNSRVQPYAGVGVNYTRFSGESSGLNVDNTWAPKGEVGVDLVVTKNLSLNGFASYANVNADYSYAGNSGELDTDPVIVGGGVTLNF</sequence>
<dbReference type="RefSeq" id="WP_224420914.1">
    <property type="nucleotide sequence ID" value="NZ_JAGXFD010000001.1"/>
</dbReference>
<evidence type="ECO:0000256" key="1">
    <source>
        <dbReference type="SAM" id="SignalP"/>
    </source>
</evidence>
<keyword evidence="3" id="KW-1185">Reference proteome</keyword>
<accession>A0ABS7WZA1</accession>
<feature type="signal peptide" evidence="1">
    <location>
        <begin position="1"/>
        <end position="25"/>
    </location>
</feature>
<name>A0ABS7WZA1_9GAMM</name>
<proteinExistence type="predicted"/>
<organism evidence="2 3">
    <name type="scientific">Modicisalibacter tunisiensis</name>
    <dbReference type="NCBI Taxonomy" id="390637"/>
    <lineage>
        <taxon>Bacteria</taxon>
        <taxon>Pseudomonadati</taxon>
        <taxon>Pseudomonadota</taxon>
        <taxon>Gammaproteobacteria</taxon>
        <taxon>Oceanospirillales</taxon>
        <taxon>Halomonadaceae</taxon>
        <taxon>Modicisalibacter</taxon>
    </lineage>
</organism>
<evidence type="ECO:0000313" key="3">
    <source>
        <dbReference type="Proteomes" id="UP001319883"/>
    </source>
</evidence>
<feature type="chain" id="PRO_5046779522" evidence="1">
    <location>
        <begin position="26"/>
        <end position="194"/>
    </location>
</feature>
<evidence type="ECO:0000313" key="2">
    <source>
        <dbReference type="EMBL" id="MBZ9567957.1"/>
    </source>
</evidence>
<dbReference type="Gene3D" id="2.40.160.20">
    <property type="match status" value="1"/>
</dbReference>
<comment type="caution">
    <text evidence="2">The sequence shown here is derived from an EMBL/GenBank/DDBJ whole genome shotgun (WGS) entry which is preliminary data.</text>
</comment>
<gene>
    <name evidence="2" type="ORF">KGQ91_09720</name>
</gene>
<dbReference type="PANTHER" id="PTHR36920:SF1">
    <property type="entry name" value="OUTER MEMBRANE PROTEIN W"/>
    <property type="match status" value="1"/>
</dbReference>